<dbReference type="EMBL" id="JAAJBV010000007">
    <property type="protein sequence ID" value="NHM05047.1"/>
    <property type="molecule type" value="Genomic_DNA"/>
</dbReference>
<keyword evidence="2" id="KW-1185">Reference proteome</keyword>
<evidence type="ECO:0000313" key="2">
    <source>
        <dbReference type="Proteomes" id="UP000761423"/>
    </source>
</evidence>
<sequence length="321" mass="36998">MIWKKKGKFFDPTIDKLANHIVEFAQSPQTIVFDDFIRVYFSTRTRDEKGAYLSHIAYIDVDLNFEKIIDFSKKEVIGLGHLGTFDEHGIFPISPFKDEDKLYAFTCGWNRRISVPVETGIGLAISNDNGATFQRIGKGPILASSLLEPVLVGDGFVQKYEEIYHMWYIFGTKWIPETENEPVARVYKIGHATSTDMINWTKEEGKQIVSDILNENECQALPTVIKIKDTYHMYFCFREATDFRKNPERGYRLGYATSKDLINWNRDDEKGGLFKSQKVSDWDSEMMCYPHIFTANEKVFLLYNGNEFGKFGFGVAELISE</sequence>
<reference evidence="1 2" key="1">
    <citation type="submission" date="2020-02" db="EMBL/GenBank/DDBJ databases">
        <authorList>
            <person name="Chen W.-M."/>
        </authorList>
    </citation>
    <scope>NUCLEOTIDE SEQUENCE [LARGE SCALE GENOMIC DNA]</scope>
    <source>
        <strain evidence="1 2">TWA-26</strain>
    </source>
</reference>
<protein>
    <recommendedName>
        <fullName evidence="3">Glycosylase</fullName>
    </recommendedName>
</protein>
<dbReference type="Gene3D" id="2.115.10.20">
    <property type="entry name" value="Glycosyl hydrolase domain, family 43"/>
    <property type="match status" value="2"/>
</dbReference>
<dbReference type="SUPFAM" id="SSF75005">
    <property type="entry name" value="Arabinanase/levansucrase/invertase"/>
    <property type="match status" value="1"/>
</dbReference>
<dbReference type="InterPro" id="IPR023296">
    <property type="entry name" value="Glyco_hydro_beta-prop_sf"/>
</dbReference>
<dbReference type="PANTHER" id="PTHR35279">
    <property type="match status" value="1"/>
</dbReference>
<dbReference type="Proteomes" id="UP000761423">
    <property type="component" value="Unassembled WGS sequence"/>
</dbReference>
<organism evidence="1 2">
    <name type="scientific">Flavobacterium celericrescens</name>
    <dbReference type="NCBI Taxonomy" id="2709780"/>
    <lineage>
        <taxon>Bacteria</taxon>
        <taxon>Pseudomonadati</taxon>
        <taxon>Bacteroidota</taxon>
        <taxon>Flavobacteriia</taxon>
        <taxon>Flavobacteriales</taxon>
        <taxon>Flavobacteriaceae</taxon>
        <taxon>Flavobacterium</taxon>
    </lineage>
</organism>
<evidence type="ECO:0008006" key="3">
    <source>
        <dbReference type="Google" id="ProtNLM"/>
    </source>
</evidence>
<dbReference type="RefSeq" id="WP_166237071.1">
    <property type="nucleotide sequence ID" value="NZ_JAAJBV010000007.1"/>
</dbReference>
<evidence type="ECO:0000313" key="1">
    <source>
        <dbReference type="EMBL" id="NHM05047.1"/>
    </source>
</evidence>
<accession>A0ABX0IDB0</accession>
<proteinExistence type="predicted"/>
<comment type="caution">
    <text evidence="1">The sequence shown here is derived from an EMBL/GenBank/DDBJ whole genome shotgun (WGS) entry which is preliminary data.</text>
</comment>
<gene>
    <name evidence="1" type="ORF">G4L40_10060</name>
</gene>
<dbReference type="PANTHER" id="PTHR35279:SF1">
    <property type="entry name" value="ARABINANASE_LEVANSUCRASE_INVERTASE"/>
    <property type="match status" value="1"/>
</dbReference>
<name>A0ABX0IDB0_9FLAO</name>